<feature type="region of interest" description="Disordered" evidence="1">
    <location>
        <begin position="449"/>
        <end position="489"/>
    </location>
</feature>
<feature type="domain" description="UBA" evidence="2">
    <location>
        <begin position="402"/>
        <end position="442"/>
    </location>
</feature>
<dbReference type="AlphaFoldDB" id="A0A7R9GIR6"/>
<dbReference type="EMBL" id="OA888568">
    <property type="protein sequence ID" value="CAD7283950.1"/>
    <property type="molecule type" value="Genomic_DNA"/>
</dbReference>
<protein>
    <recommendedName>
        <fullName evidence="2">UBA domain-containing protein</fullName>
    </recommendedName>
</protein>
<dbReference type="Gene3D" id="1.10.8.10">
    <property type="entry name" value="DNA helicase RuvA subunit, C-terminal domain"/>
    <property type="match status" value="2"/>
</dbReference>
<reference evidence="3" key="1">
    <citation type="submission" date="2020-11" db="EMBL/GenBank/DDBJ databases">
        <authorList>
            <person name="Tran Van P."/>
        </authorList>
    </citation>
    <scope>NUCLEOTIDE SEQUENCE</scope>
</reference>
<feature type="compositionally biased region" description="Polar residues" evidence="1">
    <location>
        <begin position="479"/>
        <end position="489"/>
    </location>
</feature>
<dbReference type="InterPro" id="IPR052476">
    <property type="entry name" value="UBAC1"/>
</dbReference>
<dbReference type="EMBL" id="CAJPEX010006531">
    <property type="protein sequence ID" value="CAG0924102.1"/>
    <property type="molecule type" value="Genomic_DNA"/>
</dbReference>
<name>A0A7R9GIR6_9CRUS</name>
<dbReference type="SUPFAM" id="SSF46934">
    <property type="entry name" value="UBA-like"/>
    <property type="match status" value="2"/>
</dbReference>
<sequence>MAENWPDLSSVTNTTAGCLLCGDDESMDESWSTVSDEFNGKTYKSLLLQACGRKDLGEISDVADLCPQCCGKLGEYSVILSRLENLSSDLKISLLGRHPGLAENDCKDRRARVVVTEDLKTMMIRARLLSGMDESVSLRKRARCDTPTKDCQSLVPVSSCVFQDIKNLGKSGFPRKCSSSVELGLRRDAKDAKPRFRSVVTISAENNIRKKTENNLLGSRPTLSVIVIWDGPSETRADWTWQTFVPPDMSVGKLKQTALAHFLEKSEALKAENSYKLLFPENGRRLLESNSVADETGISDGNQSPMEMILFKVGDLSSTENKEKPEDAAPTSPEIERATATVPRENIERMTQLPPLIDVQMRRVFLTLLETSCKLQSDDPIVLNLLKQTLERVRKKCKDLPQVDKNKLGQLLELGFSTVRAVRALRMFRQNLRQATDWLLLHPMSTDDHLRSGRGNRSASPTDNVGAEVREASPARNGVVSQETPRTVTDEISVQTLQASVSPGDFVFSPPDMDTPDLDPFVSSSLTYSVPALPTGPVSTTEVPEKPWNVLLDEVKQALREFHRLHFIPHHGVMQALIEMGFNEEDAEIALQVTGNKREPACEWLLAGNKAPGAAYETGFPRECPIILNILEQTPVQLALMKPKTVA</sequence>
<dbReference type="PANTHER" id="PTHR46738:SF1">
    <property type="entry name" value="UBIQUITIN-ASSOCIATED DOMAIN-CONTAINING PROTEIN 1"/>
    <property type="match status" value="1"/>
</dbReference>
<dbReference type="Pfam" id="PF22562">
    <property type="entry name" value="UBA_7"/>
    <property type="match status" value="2"/>
</dbReference>
<organism evidence="3">
    <name type="scientific">Notodromas monacha</name>
    <dbReference type="NCBI Taxonomy" id="399045"/>
    <lineage>
        <taxon>Eukaryota</taxon>
        <taxon>Metazoa</taxon>
        <taxon>Ecdysozoa</taxon>
        <taxon>Arthropoda</taxon>
        <taxon>Crustacea</taxon>
        <taxon>Oligostraca</taxon>
        <taxon>Ostracoda</taxon>
        <taxon>Podocopa</taxon>
        <taxon>Podocopida</taxon>
        <taxon>Cypridocopina</taxon>
        <taxon>Cypridoidea</taxon>
        <taxon>Cyprididae</taxon>
        <taxon>Notodromas</taxon>
    </lineage>
</organism>
<dbReference type="Proteomes" id="UP000678499">
    <property type="component" value="Unassembled WGS sequence"/>
</dbReference>
<dbReference type="PANTHER" id="PTHR46738">
    <property type="entry name" value="UBIQUITIN-ASSOCIATED DOMAIN-CONTAINING PROTEIN 1"/>
    <property type="match status" value="1"/>
</dbReference>
<feature type="non-terminal residue" evidence="3">
    <location>
        <position position="1"/>
    </location>
</feature>
<dbReference type="OrthoDB" id="336240at2759"/>
<accession>A0A7R9GIR6</accession>
<evidence type="ECO:0000259" key="2">
    <source>
        <dbReference type="PROSITE" id="PS50030"/>
    </source>
</evidence>
<dbReference type="InterPro" id="IPR009060">
    <property type="entry name" value="UBA-like_sf"/>
</dbReference>
<dbReference type="PROSITE" id="PS50030">
    <property type="entry name" value="UBA"/>
    <property type="match status" value="2"/>
</dbReference>
<evidence type="ECO:0000313" key="4">
    <source>
        <dbReference type="Proteomes" id="UP000678499"/>
    </source>
</evidence>
<keyword evidence="4" id="KW-1185">Reference proteome</keyword>
<evidence type="ECO:0000313" key="3">
    <source>
        <dbReference type="EMBL" id="CAD7283950.1"/>
    </source>
</evidence>
<dbReference type="GO" id="GO:0000151">
    <property type="term" value="C:ubiquitin ligase complex"/>
    <property type="evidence" value="ECO:0007669"/>
    <property type="project" value="TreeGrafter"/>
</dbReference>
<dbReference type="InterPro" id="IPR015940">
    <property type="entry name" value="UBA"/>
</dbReference>
<dbReference type="SMART" id="SM00165">
    <property type="entry name" value="UBA"/>
    <property type="match status" value="2"/>
</dbReference>
<feature type="domain" description="UBA" evidence="2">
    <location>
        <begin position="567"/>
        <end position="608"/>
    </location>
</feature>
<evidence type="ECO:0000256" key="1">
    <source>
        <dbReference type="SAM" id="MobiDB-lite"/>
    </source>
</evidence>
<proteinExistence type="predicted"/>
<gene>
    <name evidence="3" type="ORF">NMOB1V02_LOCUS11558</name>
</gene>